<sequence>MSDWTGRTDAAAPPKRPLMPALTKGFLCRCPHCGTGALFDGYLKVVDRCDACGEDLSHQRADDAPPYFTIFIVGHIVVPLILVVATHWQLSNATHLAIWLPLTLVLTLGLLRPVKGAVVGLQWALRMHGFDPEGDPNDPEPSRSA</sequence>
<proteinExistence type="predicted"/>
<keyword evidence="1" id="KW-1133">Transmembrane helix</keyword>
<protein>
    <submittedName>
        <fullName evidence="2">Uncharacterized protein (DUF983 family)</fullName>
    </submittedName>
</protein>
<keyword evidence="1" id="KW-0472">Membrane</keyword>
<feature type="transmembrane region" description="Helical" evidence="1">
    <location>
        <begin position="67"/>
        <end position="90"/>
    </location>
</feature>
<evidence type="ECO:0000256" key="1">
    <source>
        <dbReference type="SAM" id="Phobius"/>
    </source>
</evidence>
<organism evidence="2 3">
    <name type="scientific">Prosthecomicrobium pneumaticum</name>
    <dbReference type="NCBI Taxonomy" id="81895"/>
    <lineage>
        <taxon>Bacteria</taxon>
        <taxon>Pseudomonadati</taxon>
        <taxon>Pseudomonadota</taxon>
        <taxon>Alphaproteobacteria</taxon>
        <taxon>Hyphomicrobiales</taxon>
        <taxon>Kaistiaceae</taxon>
        <taxon>Prosthecomicrobium</taxon>
    </lineage>
</organism>
<keyword evidence="1" id="KW-0812">Transmembrane</keyword>
<dbReference type="Proteomes" id="UP000523821">
    <property type="component" value="Unassembled WGS sequence"/>
</dbReference>
<name>A0A7W9CWH0_9HYPH</name>
<feature type="transmembrane region" description="Helical" evidence="1">
    <location>
        <begin position="96"/>
        <end position="114"/>
    </location>
</feature>
<dbReference type="EMBL" id="JACHOO010000003">
    <property type="protein sequence ID" value="MBB5752672.1"/>
    <property type="molecule type" value="Genomic_DNA"/>
</dbReference>
<evidence type="ECO:0000313" key="3">
    <source>
        <dbReference type="Proteomes" id="UP000523821"/>
    </source>
</evidence>
<dbReference type="RefSeq" id="WP_183854676.1">
    <property type="nucleotide sequence ID" value="NZ_JACHOO010000003.1"/>
</dbReference>
<dbReference type="AlphaFoldDB" id="A0A7W9CWH0"/>
<evidence type="ECO:0000313" key="2">
    <source>
        <dbReference type="EMBL" id="MBB5752672.1"/>
    </source>
</evidence>
<dbReference type="InterPro" id="IPR009325">
    <property type="entry name" value="DUF983"/>
</dbReference>
<keyword evidence="3" id="KW-1185">Reference proteome</keyword>
<dbReference type="Pfam" id="PF06170">
    <property type="entry name" value="DUF983"/>
    <property type="match status" value="1"/>
</dbReference>
<dbReference type="NCBIfam" id="NF004633">
    <property type="entry name" value="PRK05978.1"/>
    <property type="match status" value="1"/>
</dbReference>
<comment type="caution">
    <text evidence="2">The sequence shown here is derived from an EMBL/GenBank/DDBJ whole genome shotgun (WGS) entry which is preliminary data.</text>
</comment>
<reference evidence="2 3" key="1">
    <citation type="submission" date="2020-08" db="EMBL/GenBank/DDBJ databases">
        <title>Genomic Encyclopedia of Type Strains, Phase IV (KMG-IV): sequencing the most valuable type-strain genomes for metagenomic binning, comparative biology and taxonomic classification.</title>
        <authorList>
            <person name="Goeker M."/>
        </authorList>
    </citation>
    <scope>NUCLEOTIDE SEQUENCE [LARGE SCALE GENOMIC DNA]</scope>
    <source>
        <strain evidence="2 3">DSM 16268</strain>
    </source>
</reference>
<accession>A0A7W9CWH0</accession>
<gene>
    <name evidence="2" type="ORF">GGQ63_001726</name>
</gene>